<protein>
    <submittedName>
        <fullName evidence="2">Uncharacterized protein</fullName>
    </submittedName>
</protein>
<comment type="caution">
    <text evidence="2">The sequence shown here is derived from an EMBL/GenBank/DDBJ whole genome shotgun (WGS) entry which is preliminary data.</text>
</comment>
<evidence type="ECO:0000313" key="2">
    <source>
        <dbReference type="EMBL" id="GIQ92524.1"/>
    </source>
</evidence>
<dbReference type="EMBL" id="BDIP01009906">
    <property type="protein sequence ID" value="GIQ92524.1"/>
    <property type="molecule type" value="Genomic_DNA"/>
</dbReference>
<keyword evidence="1" id="KW-0472">Membrane</keyword>
<accession>A0A9K3DEH1</accession>
<keyword evidence="3" id="KW-1185">Reference proteome</keyword>
<dbReference type="Proteomes" id="UP000265618">
    <property type="component" value="Unassembled WGS sequence"/>
</dbReference>
<evidence type="ECO:0000313" key="3">
    <source>
        <dbReference type="Proteomes" id="UP000265618"/>
    </source>
</evidence>
<name>A0A9K3DEH1_9EUKA</name>
<proteinExistence type="predicted"/>
<feature type="non-terminal residue" evidence="2">
    <location>
        <position position="1"/>
    </location>
</feature>
<feature type="transmembrane region" description="Helical" evidence="1">
    <location>
        <begin position="12"/>
        <end position="34"/>
    </location>
</feature>
<reference evidence="2 3" key="1">
    <citation type="journal article" date="2018" name="PLoS ONE">
        <title>The draft genome of Kipferlia bialata reveals reductive genome evolution in fornicate parasites.</title>
        <authorList>
            <person name="Tanifuji G."/>
            <person name="Takabayashi S."/>
            <person name="Kume K."/>
            <person name="Takagi M."/>
            <person name="Nakayama T."/>
            <person name="Kamikawa R."/>
            <person name="Inagaki Y."/>
            <person name="Hashimoto T."/>
        </authorList>
    </citation>
    <scope>NUCLEOTIDE SEQUENCE [LARGE SCALE GENOMIC DNA]</scope>
    <source>
        <strain evidence="2">NY0173</strain>
    </source>
</reference>
<evidence type="ECO:0000256" key="1">
    <source>
        <dbReference type="SAM" id="Phobius"/>
    </source>
</evidence>
<keyword evidence="1" id="KW-0812">Transmembrane</keyword>
<sequence>MSHPQECSKLIQLISFSLYATLWLQPTALMGLFLQKAKRTSAKHYHRMQPLFYFTFG</sequence>
<organism evidence="2 3">
    <name type="scientific">Kipferlia bialata</name>
    <dbReference type="NCBI Taxonomy" id="797122"/>
    <lineage>
        <taxon>Eukaryota</taxon>
        <taxon>Metamonada</taxon>
        <taxon>Carpediemonas-like organisms</taxon>
        <taxon>Kipferlia</taxon>
    </lineage>
</organism>
<gene>
    <name evidence="2" type="ORF">KIPB_016346</name>
</gene>
<keyword evidence="1" id="KW-1133">Transmembrane helix</keyword>
<dbReference type="AlphaFoldDB" id="A0A9K3DEH1"/>